<reference evidence="1 2" key="1">
    <citation type="submission" date="2019-09" db="EMBL/GenBank/DDBJ databases">
        <title>Draft genome sequencing and comparative genomics of hatchery-associated Vibrios.</title>
        <authorList>
            <person name="Kehlet-Delgado H."/>
            <person name="Mueller R.S."/>
        </authorList>
    </citation>
    <scope>NUCLEOTIDE SEQUENCE [LARGE SCALE GENOMIC DNA]</scope>
    <source>
        <strain evidence="1 2">09-121-3</strain>
    </source>
</reference>
<comment type="caution">
    <text evidence="1">The sequence shown here is derived from an EMBL/GenBank/DDBJ whole genome shotgun (WGS) entry which is preliminary data.</text>
</comment>
<protein>
    <submittedName>
        <fullName evidence="1">Uncharacterized protein</fullName>
    </submittedName>
</protein>
<gene>
    <name evidence="1" type="ORF">F0238_21035</name>
</gene>
<proteinExistence type="predicted"/>
<dbReference type="EMBL" id="VTXP01000015">
    <property type="protein sequence ID" value="NOJ25212.1"/>
    <property type="molecule type" value="Genomic_DNA"/>
</dbReference>
<name>A0AAP6ZPV6_9VIBR</name>
<evidence type="ECO:0000313" key="2">
    <source>
        <dbReference type="Proteomes" id="UP000576645"/>
    </source>
</evidence>
<dbReference type="RefSeq" id="WP_171353708.1">
    <property type="nucleotide sequence ID" value="NZ_VTXP01000015.1"/>
</dbReference>
<organism evidence="1 2">
    <name type="scientific">Vibrio coralliilyticus</name>
    <dbReference type="NCBI Taxonomy" id="190893"/>
    <lineage>
        <taxon>Bacteria</taxon>
        <taxon>Pseudomonadati</taxon>
        <taxon>Pseudomonadota</taxon>
        <taxon>Gammaproteobacteria</taxon>
        <taxon>Vibrionales</taxon>
        <taxon>Vibrionaceae</taxon>
        <taxon>Vibrio</taxon>
    </lineage>
</organism>
<evidence type="ECO:0000313" key="1">
    <source>
        <dbReference type="EMBL" id="NOJ25212.1"/>
    </source>
</evidence>
<sequence>MRYLAHFTVEGGFYGDLSPIRTHKDLFDCVYDRVKFLELLDDNNGIEKDPSDFTEEQLLEIYKNVSMREFIELLDNFEDVRALSDHPRYQKLCNDFAEFHQITNITE</sequence>
<accession>A0AAP6ZPV6</accession>
<dbReference type="Proteomes" id="UP000576645">
    <property type="component" value="Unassembled WGS sequence"/>
</dbReference>
<dbReference type="AlphaFoldDB" id="A0AAP6ZPV6"/>